<comment type="caution">
    <text evidence="1">The sequence shown here is derived from an EMBL/GenBank/DDBJ whole genome shotgun (WGS) entry which is preliminary data.</text>
</comment>
<dbReference type="AlphaFoldDB" id="A0A811GDL3"/>
<proteinExistence type="predicted"/>
<dbReference type="Proteomes" id="UP000489961">
    <property type="component" value="Unassembled WGS sequence"/>
</dbReference>
<evidence type="ECO:0000313" key="2">
    <source>
        <dbReference type="Proteomes" id="UP000489961"/>
    </source>
</evidence>
<gene>
    <name evidence="1" type="ORF">SFB21_2916</name>
</gene>
<evidence type="ECO:0000313" key="1">
    <source>
        <dbReference type="EMBL" id="CAB1221654.1"/>
    </source>
</evidence>
<accession>A0A811GDL3</accession>
<reference evidence="1 2" key="1">
    <citation type="submission" date="2020-02" db="EMBL/GenBank/DDBJ databases">
        <authorList>
            <person name="Chaudhuri R."/>
        </authorList>
    </citation>
    <scope>NUCLEOTIDE SEQUENCE [LARGE SCALE GENOMIC DNA]</scope>
    <source>
        <strain evidence="1">SFB21</strain>
    </source>
</reference>
<sequence length="46" mass="5377">MLKSFLSAKKAQLEQVWAFFYQYLRVNISAALKKCIFAELALVFTF</sequence>
<organism evidence="1 2">
    <name type="scientific">Acinetobacter bouvetii</name>
    <dbReference type="NCBI Taxonomy" id="202951"/>
    <lineage>
        <taxon>Bacteria</taxon>
        <taxon>Pseudomonadati</taxon>
        <taxon>Pseudomonadota</taxon>
        <taxon>Gammaproteobacteria</taxon>
        <taxon>Moraxellales</taxon>
        <taxon>Moraxellaceae</taxon>
        <taxon>Acinetobacter</taxon>
    </lineage>
</organism>
<protein>
    <submittedName>
        <fullName evidence="1">Uncharacterized protein</fullName>
    </submittedName>
</protein>
<name>A0A811GDL3_9GAMM</name>
<dbReference type="EMBL" id="CADDTS010000048">
    <property type="protein sequence ID" value="CAB1221654.1"/>
    <property type="molecule type" value="Genomic_DNA"/>
</dbReference>